<dbReference type="EMBL" id="DS990639">
    <property type="protein sequence ID" value="EGC46305.1"/>
    <property type="molecule type" value="Genomic_DNA"/>
</dbReference>
<feature type="region of interest" description="Disordered" evidence="1">
    <location>
        <begin position="1"/>
        <end position="24"/>
    </location>
</feature>
<sequence>MESERVLSSNKLSRPGENRADASAAATVQCSASAGRVDAGALETDQMLGRVASHSSGGRSSSSARTPVSARFPDCLLSSGCCRVVVALHILAALQFDLVGINSGGRDQDALGAKWIRLT</sequence>
<reference evidence="3" key="1">
    <citation type="submission" date="2008-07" db="EMBL/GenBank/DDBJ databases">
        <title>Annotation of Ajellomyces capsulatus strain H88.</title>
        <authorList>
            <person name="Champion M."/>
            <person name="Cuomo C."/>
            <person name="Ma L.-J."/>
            <person name="Henn M.R."/>
            <person name="Sil A."/>
            <person name="Goldman B."/>
            <person name="Young S.K."/>
            <person name="Kodira C.D."/>
            <person name="Zeng Q."/>
            <person name="Koehrsen M."/>
            <person name="Alvarado L."/>
            <person name="Berlin A."/>
            <person name="Borenstein D."/>
            <person name="Chen Z."/>
            <person name="Engels R."/>
            <person name="Freedman E."/>
            <person name="Gellesch M."/>
            <person name="Goldberg J."/>
            <person name="Griggs A."/>
            <person name="Gujja S."/>
            <person name="Heiman D."/>
            <person name="Hepburn T."/>
            <person name="Howarth C."/>
            <person name="Jen D."/>
            <person name="Larson L."/>
            <person name="Lewis B."/>
            <person name="Mehta T."/>
            <person name="Park D."/>
            <person name="Pearson M."/>
            <person name="Roberts A."/>
            <person name="Saif S."/>
            <person name="Shea T."/>
            <person name="Shenoy N."/>
            <person name="Sisk P."/>
            <person name="Stolte C."/>
            <person name="Sykes S."/>
            <person name="Walk T."/>
            <person name="White J."/>
            <person name="Yandava C."/>
            <person name="Klein B."/>
            <person name="McEwen J.G."/>
            <person name="Puccia R."/>
            <person name="Goldman G.H."/>
            <person name="Felipe M.S."/>
            <person name="Nino-Vega G."/>
            <person name="San-Blas G."/>
            <person name="Taylor J."/>
            <person name="Mendoza L."/>
            <person name="Galagan J."/>
            <person name="Nusbaum C."/>
            <person name="Birren B."/>
        </authorList>
    </citation>
    <scope>NUCLEOTIDE SEQUENCE [LARGE SCALE GENOMIC DNA]</scope>
    <source>
        <strain evidence="3">H88</strain>
    </source>
</reference>
<evidence type="ECO:0000313" key="3">
    <source>
        <dbReference type="Proteomes" id="UP000008142"/>
    </source>
</evidence>
<feature type="compositionally biased region" description="Polar residues" evidence="1">
    <location>
        <begin position="1"/>
        <end position="12"/>
    </location>
</feature>
<protein>
    <submittedName>
        <fullName evidence="2">Predicted protein</fullName>
    </submittedName>
</protein>
<dbReference type="Proteomes" id="UP000008142">
    <property type="component" value="Unassembled WGS sequence"/>
</dbReference>
<name>F0UI00_AJEC8</name>
<proteinExistence type="predicted"/>
<evidence type="ECO:0000256" key="1">
    <source>
        <dbReference type="SAM" id="MobiDB-lite"/>
    </source>
</evidence>
<evidence type="ECO:0000313" key="2">
    <source>
        <dbReference type="EMBL" id="EGC46305.1"/>
    </source>
</evidence>
<dbReference type="AlphaFoldDB" id="F0UI00"/>
<organism evidence="3">
    <name type="scientific">Ajellomyces capsulatus (strain H88)</name>
    <name type="common">Darling's disease fungus</name>
    <name type="synonym">Histoplasma capsulatum</name>
    <dbReference type="NCBI Taxonomy" id="544711"/>
    <lineage>
        <taxon>Eukaryota</taxon>
        <taxon>Fungi</taxon>
        <taxon>Dikarya</taxon>
        <taxon>Ascomycota</taxon>
        <taxon>Pezizomycotina</taxon>
        <taxon>Eurotiomycetes</taxon>
        <taxon>Eurotiomycetidae</taxon>
        <taxon>Onygenales</taxon>
        <taxon>Ajellomycetaceae</taxon>
        <taxon>Histoplasma</taxon>
    </lineage>
</organism>
<dbReference type="HOGENOM" id="CLU_2060793_0_0_1"/>
<gene>
    <name evidence="2" type="ORF">HCEG_05520</name>
</gene>
<accession>F0UI00</accession>